<sequence length="685" mass="77372">MPSMSSYSPVMHNNNSLSSIMFQQGSNYLPSVNYNTPTTPTSSSINNQRRMVGTTTTGTPGNPSYTSPSYYNTTNYHANTSRSPTNPQQQHVDSTPYITQQPQHQPPEGSGSAYVDSLLTTFRQTDSQQAITPTSKQTQRGYNTNSYYDLLYTGTNNQLAVNSSNQYQRPSSSLSNQIPTSTGSSQHQQNLMYNYPNNVNQNNYYYSNIPNYVSSSGKGTSLSRVNSNSLLPPQQPGSTINCPIVVADEQIVQRSYQNNINTRSYSPAYNGNQAHAYQNTAYPSSMPNNQTQMPPPQQPVTQVQPTNNPPQQPVTQTTQQPSSSNSNYPVGLIVGSKYRLMSKLGNGAFGEVFLCQNIEQREEYYAVKLETLPTPQNGQANSGKQQLIYEAKVISYLMNAQPNSTTSSNSTTNSSNNQIMSICHGIPRVFWFGTEGVYNIMVLELLGQSLESLFKKCSRKFSLKTVLMLADQMIQRIEYTHKRNFVHRDIKPDNFLMGRKVPGNSPTGLLNLLNAPYQTNASLPSPGSENIVYLIDFGLSKMYMTDKGHITLRKDKHLTGTARYASLNNHKGYEQSRRDDLESLGYVLLYFLKGTLPWQGLTGNTKEDHYNNIYQKKKNIKIVNLCRGFPVEFATYLNYTRALKFCQEPDYTYIRNLFLNLFIREKYSLDYEWDWVVLEKKQRNN</sequence>
<feature type="compositionally biased region" description="Low complexity" evidence="5">
    <location>
        <begin position="313"/>
        <end position="328"/>
    </location>
</feature>
<dbReference type="GeneID" id="8857312"/>
<protein>
    <recommendedName>
        <fullName evidence="1">non-specific serine/threonine protein kinase</fullName>
        <ecNumber evidence="1">2.7.11.1</ecNumber>
    </recommendedName>
</protein>
<dbReference type="InterPro" id="IPR000719">
    <property type="entry name" value="Prot_kinase_dom"/>
</dbReference>
<dbReference type="InterPro" id="IPR008271">
    <property type="entry name" value="Ser/Thr_kinase_AS"/>
</dbReference>
<feature type="region of interest" description="Disordered" evidence="5">
    <location>
        <begin position="279"/>
        <end position="328"/>
    </location>
</feature>
<keyword evidence="7" id="KW-0808">Transferase</keyword>
<dbReference type="EC" id="2.7.11.1" evidence="1"/>
<keyword evidence="3 4" id="KW-0067">ATP-binding</keyword>
<dbReference type="SMART" id="SM00220">
    <property type="entry name" value="S_TKc"/>
    <property type="match status" value="1"/>
</dbReference>
<dbReference type="RefSeq" id="XP_002670189.1">
    <property type="nucleotide sequence ID" value="XM_002670143.1"/>
</dbReference>
<feature type="binding site" evidence="4">
    <location>
        <position position="368"/>
    </location>
    <ligand>
        <name>ATP</name>
        <dbReference type="ChEBI" id="CHEBI:30616"/>
    </ligand>
</feature>
<accession>D2W0B7</accession>
<dbReference type="GO" id="GO:0005524">
    <property type="term" value="F:ATP binding"/>
    <property type="evidence" value="ECO:0007669"/>
    <property type="project" value="UniProtKB-UniRule"/>
</dbReference>
<dbReference type="OrthoDB" id="5800476at2759"/>
<keyword evidence="7" id="KW-0418">Kinase</keyword>
<feature type="domain" description="Protein kinase" evidence="6">
    <location>
        <begin position="338"/>
        <end position="685"/>
    </location>
</feature>
<dbReference type="eggNOG" id="KOG1164">
    <property type="taxonomic scope" value="Eukaryota"/>
</dbReference>
<reference evidence="7 8" key="1">
    <citation type="journal article" date="2010" name="Cell">
        <title>The genome of Naegleria gruberi illuminates early eukaryotic versatility.</title>
        <authorList>
            <person name="Fritz-Laylin L.K."/>
            <person name="Prochnik S.E."/>
            <person name="Ginger M.L."/>
            <person name="Dacks J.B."/>
            <person name="Carpenter M.L."/>
            <person name="Field M.C."/>
            <person name="Kuo A."/>
            <person name="Paredez A."/>
            <person name="Chapman J."/>
            <person name="Pham J."/>
            <person name="Shu S."/>
            <person name="Neupane R."/>
            <person name="Cipriano M."/>
            <person name="Mancuso J."/>
            <person name="Tu H."/>
            <person name="Salamov A."/>
            <person name="Lindquist E."/>
            <person name="Shapiro H."/>
            <person name="Lucas S."/>
            <person name="Grigoriev I.V."/>
            <person name="Cande W.Z."/>
            <person name="Fulton C."/>
            <person name="Rokhsar D.S."/>
            <person name="Dawson S.C."/>
        </authorList>
    </citation>
    <scope>NUCLEOTIDE SEQUENCE [LARGE SCALE GENOMIC DNA]</scope>
    <source>
        <strain evidence="7 8">NEG-M</strain>
    </source>
</reference>
<gene>
    <name evidence="7" type="ORF">NAEGRDRAFT_81913</name>
</gene>
<feature type="region of interest" description="Disordered" evidence="5">
    <location>
        <begin position="217"/>
        <end position="236"/>
    </location>
</feature>
<feature type="compositionally biased region" description="Low complexity" evidence="5">
    <location>
        <begin position="32"/>
        <end position="75"/>
    </location>
</feature>
<dbReference type="InterPro" id="IPR017441">
    <property type="entry name" value="Protein_kinase_ATP_BS"/>
</dbReference>
<keyword evidence="8" id="KW-1185">Reference proteome</keyword>
<dbReference type="CDD" id="cd14016">
    <property type="entry name" value="STKc_CK1"/>
    <property type="match status" value="1"/>
</dbReference>
<proteinExistence type="predicted"/>
<keyword evidence="2 4" id="KW-0547">Nucleotide-binding</keyword>
<feature type="region of interest" description="Disordered" evidence="5">
    <location>
        <begin position="164"/>
        <end position="187"/>
    </location>
</feature>
<evidence type="ECO:0000256" key="5">
    <source>
        <dbReference type="SAM" id="MobiDB-lite"/>
    </source>
</evidence>
<evidence type="ECO:0000256" key="1">
    <source>
        <dbReference type="ARBA" id="ARBA00012513"/>
    </source>
</evidence>
<dbReference type="PROSITE" id="PS50011">
    <property type="entry name" value="PROTEIN_KINASE_DOM"/>
    <property type="match status" value="1"/>
</dbReference>
<dbReference type="VEuPathDB" id="AmoebaDB:NAEGRDRAFT_81913"/>
<dbReference type="GO" id="GO:0004674">
    <property type="term" value="F:protein serine/threonine kinase activity"/>
    <property type="evidence" value="ECO:0007669"/>
    <property type="project" value="UniProtKB-EC"/>
</dbReference>
<feature type="region of interest" description="Disordered" evidence="5">
    <location>
        <begin position="32"/>
        <end position="112"/>
    </location>
</feature>
<name>D2W0B7_NAEGR</name>
<dbReference type="AlphaFoldDB" id="D2W0B7"/>
<dbReference type="EMBL" id="GG738918">
    <property type="protein sequence ID" value="EFC37445.1"/>
    <property type="molecule type" value="Genomic_DNA"/>
</dbReference>
<dbReference type="Pfam" id="PF00069">
    <property type="entry name" value="Pkinase"/>
    <property type="match status" value="1"/>
</dbReference>
<dbReference type="PROSITE" id="PS00107">
    <property type="entry name" value="PROTEIN_KINASE_ATP"/>
    <property type="match status" value="1"/>
</dbReference>
<dbReference type="KEGG" id="ngr:NAEGRDRAFT_81913"/>
<dbReference type="Proteomes" id="UP000006671">
    <property type="component" value="Unassembled WGS sequence"/>
</dbReference>
<dbReference type="InParanoid" id="D2W0B7"/>
<evidence type="ECO:0000259" key="6">
    <source>
        <dbReference type="PROSITE" id="PS50011"/>
    </source>
</evidence>
<evidence type="ECO:0000256" key="4">
    <source>
        <dbReference type="PROSITE-ProRule" id="PRU10141"/>
    </source>
</evidence>
<dbReference type="InterPro" id="IPR050235">
    <property type="entry name" value="CK1_Ser-Thr_kinase"/>
</dbReference>
<evidence type="ECO:0000256" key="2">
    <source>
        <dbReference type="ARBA" id="ARBA00022741"/>
    </source>
</evidence>
<feature type="compositionally biased region" description="Polar residues" evidence="5">
    <location>
        <begin position="76"/>
        <end position="103"/>
    </location>
</feature>
<organism evidence="8">
    <name type="scientific">Naegleria gruberi</name>
    <name type="common">Amoeba</name>
    <dbReference type="NCBI Taxonomy" id="5762"/>
    <lineage>
        <taxon>Eukaryota</taxon>
        <taxon>Discoba</taxon>
        <taxon>Heterolobosea</taxon>
        <taxon>Tetramitia</taxon>
        <taxon>Eutetramitia</taxon>
        <taxon>Vahlkampfiidae</taxon>
        <taxon>Naegleria</taxon>
    </lineage>
</organism>
<dbReference type="InterPro" id="IPR011009">
    <property type="entry name" value="Kinase-like_dom_sf"/>
</dbReference>
<dbReference type="Gene3D" id="1.10.510.10">
    <property type="entry name" value="Transferase(Phosphotransferase) domain 1"/>
    <property type="match status" value="1"/>
</dbReference>
<dbReference type="PANTHER" id="PTHR11909">
    <property type="entry name" value="CASEIN KINASE-RELATED"/>
    <property type="match status" value="1"/>
</dbReference>
<evidence type="ECO:0000313" key="8">
    <source>
        <dbReference type="Proteomes" id="UP000006671"/>
    </source>
</evidence>
<dbReference type="STRING" id="5762.D2W0B7"/>
<dbReference type="PROSITE" id="PS00108">
    <property type="entry name" value="PROTEIN_KINASE_ST"/>
    <property type="match status" value="1"/>
</dbReference>
<evidence type="ECO:0000313" key="7">
    <source>
        <dbReference type="EMBL" id="EFC37445.1"/>
    </source>
</evidence>
<evidence type="ECO:0000256" key="3">
    <source>
        <dbReference type="ARBA" id="ARBA00022840"/>
    </source>
</evidence>
<dbReference type="SMR" id="D2W0B7"/>
<dbReference type="SUPFAM" id="SSF56112">
    <property type="entry name" value="Protein kinase-like (PK-like)"/>
    <property type="match status" value="1"/>
</dbReference>